<dbReference type="EMBL" id="JYDH01001099">
    <property type="protein sequence ID" value="KRY25211.1"/>
    <property type="molecule type" value="Genomic_DNA"/>
</dbReference>
<evidence type="ECO:0000313" key="2">
    <source>
        <dbReference type="Proteomes" id="UP000054776"/>
    </source>
</evidence>
<dbReference type="InParanoid" id="A0A0V1AK80"/>
<proteinExistence type="predicted"/>
<dbReference type="AlphaFoldDB" id="A0A0V1AK80"/>
<comment type="caution">
    <text evidence="1">The sequence shown here is derived from an EMBL/GenBank/DDBJ whole genome shotgun (WGS) entry which is preliminary data.</text>
</comment>
<gene>
    <name evidence="1" type="ORF">T01_8080</name>
</gene>
<keyword evidence="2" id="KW-1185">Reference proteome</keyword>
<organism evidence="1 2">
    <name type="scientific">Trichinella spiralis</name>
    <name type="common">Trichina worm</name>
    <dbReference type="NCBI Taxonomy" id="6334"/>
    <lineage>
        <taxon>Eukaryota</taxon>
        <taxon>Metazoa</taxon>
        <taxon>Ecdysozoa</taxon>
        <taxon>Nematoda</taxon>
        <taxon>Enoplea</taxon>
        <taxon>Dorylaimia</taxon>
        <taxon>Trichinellida</taxon>
        <taxon>Trichinellidae</taxon>
        <taxon>Trichinella</taxon>
    </lineage>
</organism>
<reference evidence="1 2" key="1">
    <citation type="submission" date="2015-01" db="EMBL/GenBank/DDBJ databases">
        <title>Evolution of Trichinella species and genotypes.</title>
        <authorList>
            <person name="Korhonen P.K."/>
            <person name="Edoardo P."/>
            <person name="Giuseppe L.R."/>
            <person name="Gasser R.B."/>
        </authorList>
    </citation>
    <scope>NUCLEOTIDE SEQUENCE [LARGE SCALE GENOMIC DNA]</scope>
    <source>
        <strain evidence="1">ISS3</strain>
    </source>
</reference>
<sequence length="68" mass="7520">MNNTTTHLFSRSLCIPVFGCDLAIVLRSAQGLPRALVKARKQSSILLRSIRKDKFGAFVIRDATFPGD</sequence>
<accession>A0A0V1AK80</accession>
<evidence type="ECO:0000313" key="1">
    <source>
        <dbReference type="EMBL" id="KRY25211.1"/>
    </source>
</evidence>
<protein>
    <submittedName>
        <fullName evidence="1">Uncharacterized protein</fullName>
    </submittedName>
</protein>
<name>A0A0V1AK80_TRISP</name>
<dbReference type="Proteomes" id="UP000054776">
    <property type="component" value="Unassembled WGS sequence"/>
</dbReference>